<dbReference type="Proteomes" id="UP000616114">
    <property type="component" value="Unassembled WGS sequence"/>
</dbReference>
<dbReference type="Pfam" id="PF07920">
    <property type="entry name" value="DUF1684"/>
    <property type="match status" value="1"/>
</dbReference>
<dbReference type="InterPro" id="IPR029062">
    <property type="entry name" value="Class_I_gatase-like"/>
</dbReference>
<evidence type="ECO:0000313" key="2">
    <source>
        <dbReference type="EMBL" id="GGA05904.1"/>
    </source>
</evidence>
<dbReference type="AlphaFoldDB" id="A0A8J2TW02"/>
<dbReference type="EMBL" id="BMFY01000002">
    <property type="protein sequence ID" value="GGA05904.1"/>
    <property type="molecule type" value="Genomic_DNA"/>
</dbReference>
<evidence type="ECO:0000313" key="3">
    <source>
        <dbReference type="Proteomes" id="UP000616114"/>
    </source>
</evidence>
<protein>
    <recommendedName>
        <fullName evidence="4">DUF1684 domain-containing protein</fullName>
    </recommendedName>
</protein>
<reference evidence="2" key="1">
    <citation type="journal article" date="2014" name="Int. J. Syst. Evol. Microbiol.">
        <title>Complete genome sequence of Corynebacterium casei LMG S-19264T (=DSM 44701T), isolated from a smear-ripened cheese.</title>
        <authorList>
            <consortium name="US DOE Joint Genome Institute (JGI-PGF)"/>
            <person name="Walter F."/>
            <person name="Albersmeier A."/>
            <person name="Kalinowski J."/>
            <person name="Ruckert C."/>
        </authorList>
    </citation>
    <scope>NUCLEOTIDE SEQUENCE</scope>
    <source>
        <strain evidence="2">CGMCC 1.12785</strain>
    </source>
</reference>
<reference evidence="2" key="2">
    <citation type="submission" date="2020-09" db="EMBL/GenBank/DDBJ databases">
        <authorList>
            <person name="Sun Q."/>
            <person name="Zhou Y."/>
        </authorList>
    </citation>
    <scope>NUCLEOTIDE SEQUENCE</scope>
    <source>
        <strain evidence="2">CGMCC 1.12785</strain>
    </source>
</reference>
<keyword evidence="3" id="KW-1185">Reference proteome</keyword>
<sequence>MNQFQAEWQAWHDERVRQLASPHGWLSLTGLRWLGPGENRFDGMLGTWTVADGAVTLILDRGQTAGPTAETLRLAGQAKEEGRSVDLDVRGGFRAWLRPGANLLWISSGTLVFELIRRGATYGVRLRDSSSPLLRSFHGVPAFEPDESWVKAGVFAPHEEPVAHRIATAWPGLEDTVLSPGTVRFEHEGHEVTLHATGSAQTGLTALFSDASSGTLTPAWRTLSLGVPDAQGGVVLDFNRAVNMPFAFTPFATCPAPIAGNELPFPVWAGERKPAQTLGRSGVNCPVLVIRNEESLGLGELGAWWEEAGLDLVTVDLTAGERIPPLTGFKAVIVLGQEPGADACLEHERALLADALAEGVPTLGFGAAELLADAADEAPGASVPAEDRDRRAEPRLVPPGEARRIAEFAWQIPAVPAISTSGEADSWKGFVRQFAQLARSGAA</sequence>
<dbReference type="Gene3D" id="3.40.50.880">
    <property type="match status" value="1"/>
</dbReference>
<evidence type="ECO:0000256" key="1">
    <source>
        <dbReference type="SAM" id="MobiDB-lite"/>
    </source>
</evidence>
<feature type="region of interest" description="Disordered" evidence="1">
    <location>
        <begin position="377"/>
        <end position="396"/>
    </location>
</feature>
<gene>
    <name evidence="2" type="ORF">GCM10011333_06010</name>
</gene>
<organism evidence="2 3">
    <name type="scientific">Sediminivirga luteola</name>
    <dbReference type="NCBI Taxonomy" id="1774748"/>
    <lineage>
        <taxon>Bacteria</taxon>
        <taxon>Bacillati</taxon>
        <taxon>Actinomycetota</taxon>
        <taxon>Actinomycetes</taxon>
        <taxon>Micrococcales</taxon>
        <taxon>Brevibacteriaceae</taxon>
        <taxon>Sediminivirga</taxon>
    </lineage>
</organism>
<comment type="caution">
    <text evidence="2">The sequence shown here is derived from an EMBL/GenBank/DDBJ whole genome shotgun (WGS) entry which is preliminary data.</text>
</comment>
<dbReference type="PANTHER" id="PTHR41913">
    <property type="entry name" value="DUF1684 DOMAIN-CONTAINING PROTEIN"/>
    <property type="match status" value="1"/>
</dbReference>
<proteinExistence type="predicted"/>
<evidence type="ECO:0008006" key="4">
    <source>
        <dbReference type="Google" id="ProtNLM"/>
    </source>
</evidence>
<name>A0A8J2TW02_9MICO</name>
<dbReference type="RefSeq" id="WP_188549437.1">
    <property type="nucleotide sequence ID" value="NZ_BMFY01000002.1"/>
</dbReference>
<dbReference type="PANTHER" id="PTHR41913:SF1">
    <property type="entry name" value="DUF1684 DOMAIN-CONTAINING PROTEIN"/>
    <property type="match status" value="1"/>
</dbReference>
<accession>A0A8J2TW02</accession>
<feature type="compositionally biased region" description="Basic and acidic residues" evidence="1">
    <location>
        <begin position="385"/>
        <end position="394"/>
    </location>
</feature>
<dbReference type="InterPro" id="IPR012467">
    <property type="entry name" value="DUF1684"/>
</dbReference>